<dbReference type="AlphaFoldDB" id="A0A1J0GF34"/>
<evidence type="ECO:0000313" key="2">
    <source>
        <dbReference type="Proteomes" id="UP000182569"/>
    </source>
</evidence>
<dbReference type="EMBL" id="CP015756">
    <property type="protein sequence ID" value="APC39988.1"/>
    <property type="molecule type" value="Genomic_DNA"/>
</dbReference>
<dbReference type="Proteomes" id="UP000182569">
    <property type="component" value="Chromosome"/>
</dbReference>
<sequence length="132" mass="16206">MFYREMKYDKNMENQDMPDQLQMSNEDQTQPNQSQLEPKWDYPMMNEIYTPVTYDPQIPHQQNQPEQVPDQTMERDAYNFNPYNEGNDYNHMNAYQQGFNEGFNQGYQHQNYNPYYNQNQYSFFPFLPLFFI</sequence>
<reference evidence="2" key="1">
    <citation type="journal article" date="2016" name="Front. Microbiol.">
        <title>Complete Genome Sequence of Clostridium estertheticum DSM 8809, a Microbe Identified in Spoiled Vacuum Packed Beef.</title>
        <authorList>
            <person name="Yu Z."/>
            <person name="Gunn L."/>
            <person name="Brennan E."/>
            <person name="Reid R."/>
            <person name="Wall P.G."/>
            <person name="Gaora O.P."/>
            <person name="Hurley D."/>
            <person name="Bolton D."/>
            <person name="Fanning S."/>
        </authorList>
    </citation>
    <scope>NUCLEOTIDE SEQUENCE [LARGE SCALE GENOMIC DNA]</scope>
    <source>
        <strain evidence="2">DSM 8809</strain>
    </source>
</reference>
<dbReference type="RefSeq" id="WP_071612282.1">
    <property type="nucleotide sequence ID" value="NZ_CP015756.1"/>
</dbReference>
<organism evidence="1 2">
    <name type="scientific">Clostridium estertheticum subsp. estertheticum</name>
    <dbReference type="NCBI Taxonomy" id="1552"/>
    <lineage>
        <taxon>Bacteria</taxon>
        <taxon>Bacillati</taxon>
        <taxon>Bacillota</taxon>
        <taxon>Clostridia</taxon>
        <taxon>Eubacteriales</taxon>
        <taxon>Clostridiaceae</taxon>
        <taxon>Clostridium</taxon>
    </lineage>
</organism>
<proteinExistence type="predicted"/>
<evidence type="ECO:0000313" key="1">
    <source>
        <dbReference type="EMBL" id="APC39988.1"/>
    </source>
</evidence>
<name>A0A1J0GF34_9CLOT</name>
<dbReference type="KEGG" id="ceu:A7L45_07875"/>
<keyword evidence="2" id="KW-1185">Reference proteome</keyword>
<gene>
    <name evidence="1" type="ORF">A7L45_07875</name>
</gene>
<protein>
    <submittedName>
        <fullName evidence="1">Uncharacterized protein</fullName>
    </submittedName>
</protein>
<accession>A0A1J0GF34</accession>
<dbReference type="STRING" id="1552.A7L45_07875"/>